<proteinExistence type="predicted"/>
<evidence type="ECO:0000313" key="2">
    <source>
        <dbReference type="Proteomes" id="UP000789920"/>
    </source>
</evidence>
<feature type="non-terminal residue" evidence="1">
    <location>
        <position position="94"/>
    </location>
</feature>
<gene>
    <name evidence="1" type="ORF">RPERSI_LOCUS30546</name>
</gene>
<dbReference type="EMBL" id="CAJVQC010119488">
    <property type="protein sequence ID" value="CAG8838090.1"/>
    <property type="molecule type" value="Genomic_DNA"/>
</dbReference>
<protein>
    <submittedName>
        <fullName evidence="1">7856_t:CDS:1</fullName>
    </submittedName>
</protein>
<evidence type="ECO:0000313" key="1">
    <source>
        <dbReference type="EMBL" id="CAG8838090.1"/>
    </source>
</evidence>
<dbReference type="Proteomes" id="UP000789920">
    <property type="component" value="Unassembled WGS sequence"/>
</dbReference>
<name>A0ACA9SH48_9GLOM</name>
<sequence length="94" mass="10841">MNQYLKQAIEQGYIESIRYNSFSDIEEIKRESKSEVSKANWNDTGKIVALKSFDIYAVGNDCSSFDDFISKFRSTQTIRDSNVVEFYGVCRVSE</sequence>
<reference evidence="1" key="1">
    <citation type="submission" date="2021-06" db="EMBL/GenBank/DDBJ databases">
        <authorList>
            <person name="Kallberg Y."/>
            <person name="Tangrot J."/>
            <person name="Rosling A."/>
        </authorList>
    </citation>
    <scope>NUCLEOTIDE SEQUENCE</scope>
    <source>
        <strain evidence="1">MA461A</strain>
    </source>
</reference>
<organism evidence="1 2">
    <name type="scientific">Racocetra persica</name>
    <dbReference type="NCBI Taxonomy" id="160502"/>
    <lineage>
        <taxon>Eukaryota</taxon>
        <taxon>Fungi</taxon>
        <taxon>Fungi incertae sedis</taxon>
        <taxon>Mucoromycota</taxon>
        <taxon>Glomeromycotina</taxon>
        <taxon>Glomeromycetes</taxon>
        <taxon>Diversisporales</taxon>
        <taxon>Gigasporaceae</taxon>
        <taxon>Racocetra</taxon>
    </lineage>
</organism>
<keyword evidence="2" id="KW-1185">Reference proteome</keyword>
<comment type="caution">
    <text evidence="1">The sequence shown here is derived from an EMBL/GenBank/DDBJ whole genome shotgun (WGS) entry which is preliminary data.</text>
</comment>
<accession>A0ACA9SH48</accession>